<dbReference type="InterPro" id="IPR052203">
    <property type="entry name" value="GHMP_Kinase-Related"/>
</dbReference>
<dbReference type="EMBL" id="FLOC01000001">
    <property type="protein sequence ID" value="SBS25394.1"/>
    <property type="molecule type" value="Genomic_DNA"/>
</dbReference>
<protein>
    <submittedName>
        <fullName evidence="8">D-glycero-alpha-D-manno-heptose 7-phosphate kinase</fullName>
        <ecNumber evidence="8">2.7.1.168</ecNumber>
    </submittedName>
</protein>
<evidence type="ECO:0000313" key="8">
    <source>
        <dbReference type="EMBL" id="SBS25394.1"/>
    </source>
</evidence>
<dbReference type="STRING" id="295068.MAQ5080_00253"/>
<dbReference type="GO" id="GO:0005524">
    <property type="term" value="F:ATP binding"/>
    <property type="evidence" value="ECO:0007669"/>
    <property type="project" value="UniProtKB-KW"/>
</dbReference>
<evidence type="ECO:0000256" key="3">
    <source>
        <dbReference type="ARBA" id="ARBA00022777"/>
    </source>
</evidence>
<keyword evidence="1 8" id="KW-0808">Transferase</keyword>
<dbReference type="SUPFAM" id="SSF54211">
    <property type="entry name" value="Ribosomal protein S5 domain 2-like"/>
    <property type="match status" value="1"/>
</dbReference>
<proteinExistence type="inferred from homology"/>
<feature type="domain" description="GHMP kinase N-terminal" evidence="6">
    <location>
        <begin position="80"/>
        <end position="157"/>
    </location>
</feature>
<dbReference type="InterPro" id="IPR006204">
    <property type="entry name" value="GHMP_kinase_N_dom"/>
</dbReference>
<evidence type="ECO:0000259" key="6">
    <source>
        <dbReference type="Pfam" id="PF00288"/>
    </source>
</evidence>
<dbReference type="InterPro" id="IPR001174">
    <property type="entry name" value="HddA/FKP"/>
</dbReference>
<dbReference type="Pfam" id="PF00288">
    <property type="entry name" value="GHMP_kinases_N"/>
    <property type="match status" value="1"/>
</dbReference>
<evidence type="ECO:0000256" key="5">
    <source>
        <dbReference type="ARBA" id="ARBA00038121"/>
    </source>
</evidence>
<dbReference type="InterPro" id="IPR013750">
    <property type="entry name" value="GHMP_kinase_C_dom"/>
</dbReference>
<dbReference type="OrthoDB" id="9812992at2"/>
<dbReference type="InterPro" id="IPR020568">
    <property type="entry name" value="Ribosomal_Su5_D2-typ_SF"/>
</dbReference>
<dbReference type="PRINTS" id="PR00960">
    <property type="entry name" value="LMBPPROTEIN"/>
</dbReference>
<keyword evidence="4" id="KW-0067">ATP-binding</keyword>
<evidence type="ECO:0000256" key="2">
    <source>
        <dbReference type="ARBA" id="ARBA00022741"/>
    </source>
</evidence>
<feature type="domain" description="GHMP kinase C-terminal" evidence="7">
    <location>
        <begin position="238"/>
        <end position="305"/>
    </location>
</feature>
<dbReference type="PANTHER" id="PTHR32463:SF0">
    <property type="entry name" value="L-FUCOSE KINASE"/>
    <property type="match status" value="1"/>
</dbReference>
<dbReference type="Proteomes" id="UP000092627">
    <property type="component" value="Unassembled WGS sequence"/>
</dbReference>
<accession>A0A1A8T282</accession>
<organism evidence="8 9">
    <name type="scientific">Marinomonas aquimarina</name>
    <dbReference type="NCBI Taxonomy" id="295068"/>
    <lineage>
        <taxon>Bacteria</taxon>
        <taxon>Pseudomonadati</taxon>
        <taxon>Pseudomonadota</taxon>
        <taxon>Gammaproteobacteria</taxon>
        <taxon>Oceanospirillales</taxon>
        <taxon>Oceanospirillaceae</taxon>
        <taxon>Marinomonas</taxon>
    </lineage>
</organism>
<evidence type="ECO:0000259" key="7">
    <source>
        <dbReference type="Pfam" id="PF08544"/>
    </source>
</evidence>
<dbReference type="PANTHER" id="PTHR32463">
    <property type="entry name" value="L-FUCOSE KINASE"/>
    <property type="match status" value="1"/>
</dbReference>
<comment type="similarity">
    <text evidence="5">Belongs to the GHMP kinase family.</text>
</comment>
<dbReference type="Pfam" id="PF08544">
    <property type="entry name" value="GHMP_kinases_C"/>
    <property type="match status" value="1"/>
</dbReference>
<dbReference type="RefSeq" id="WP_067204352.1">
    <property type="nucleotide sequence ID" value="NZ_FLOC01000001.1"/>
</dbReference>
<evidence type="ECO:0000313" key="9">
    <source>
        <dbReference type="Proteomes" id="UP000092627"/>
    </source>
</evidence>
<dbReference type="PIRSF" id="PIRSF036406">
    <property type="entry name" value="Hept_kin"/>
    <property type="match status" value="1"/>
</dbReference>
<keyword evidence="3 8" id="KW-0418">Kinase</keyword>
<dbReference type="InterPro" id="IPR036554">
    <property type="entry name" value="GHMP_kinase_C_sf"/>
</dbReference>
<sequence length="325" mass="36276">MIITRTPFRVSFFGGGTDFPVFFNDHGGQVLSTSIDKYCYIMARELPPFFDYKYRIRYTKREETNSIDEVSHPSVRACLRYVDLPYGVEIVHSSDIPAMSGIGSSSAFTVGLLNALYLLKGIELSKQELCQKALYIEQIILAENVGSQDQTASSYGGLNHISFSAGMNPDVSPIDLSSHRRDELQSSLMLFFTGFSRISSDIASAQIKETPNKIPELLEMKKLVDQGIELLNSEVPIDYFGELLHTSWCYKRTLTDRVTNQDIDDLYEQARAAGAIGGKLCGAGAGGFLLLFVPIEKQVQVKQALSHLLHVPFQFEEHGSHVIFR</sequence>
<dbReference type="InterPro" id="IPR014606">
    <property type="entry name" value="Heptose_7-P_kinase"/>
</dbReference>
<name>A0A1A8T282_9GAMM</name>
<reference evidence="8 9" key="1">
    <citation type="submission" date="2016-06" db="EMBL/GenBank/DDBJ databases">
        <authorList>
            <person name="Kjaerup R.B."/>
            <person name="Dalgaard T.S."/>
            <person name="Juul-Madsen H.R."/>
        </authorList>
    </citation>
    <scope>NUCLEOTIDE SEQUENCE [LARGE SCALE GENOMIC DNA]</scope>
    <source>
        <strain evidence="8 9">CECT 5080</strain>
    </source>
</reference>
<evidence type="ECO:0000256" key="4">
    <source>
        <dbReference type="ARBA" id="ARBA00022840"/>
    </source>
</evidence>
<dbReference type="EC" id="2.7.1.168" evidence="8"/>
<gene>
    <name evidence="8" type="primary">hddA</name>
    <name evidence="8" type="ORF">MAQ5080_00253</name>
</gene>
<dbReference type="SUPFAM" id="SSF55060">
    <property type="entry name" value="GHMP Kinase, C-terminal domain"/>
    <property type="match status" value="1"/>
</dbReference>
<dbReference type="Gene3D" id="3.30.230.120">
    <property type="match status" value="1"/>
</dbReference>
<dbReference type="GO" id="GO:0042352">
    <property type="term" value="P:GDP-L-fucose salvage"/>
    <property type="evidence" value="ECO:0007669"/>
    <property type="project" value="TreeGrafter"/>
</dbReference>
<dbReference type="AlphaFoldDB" id="A0A1A8T282"/>
<keyword evidence="2" id="KW-0547">Nucleotide-binding</keyword>
<dbReference type="GO" id="GO:0050201">
    <property type="term" value="F:fucokinase activity"/>
    <property type="evidence" value="ECO:0007669"/>
    <property type="project" value="TreeGrafter"/>
</dbReference>
<evidence type="ECO:0000256" key="1">
    <source>
        <dbReference type="ARBA" id="ARBA00022679"/>
    </source>
</evidence>
<keyword evidence="9" id="KW-1185">Reference proteome</keyword>